<feature type="transmembrane region" description="Helical" evidence="1">
    <location>
        <begin position="128"/>
        <end position="145"/>
    </location>
</feature>
<evidence type="ECO:0000313" key="3">
    <source>
        <dbReference type="EMBL" id="GAG67016.1"/>
    </source>
</evidence>
<keyword evidence="1" id="KW-1133">Transmembrane helix</keyword>
<feature type="non-terminal residue" evidence="3">
    <location>
        <position position="1"/>
    </location>
</feature>
<dbReference type="SUPFAM" id="SSF103481">
    <property type="entry name" value="Multidrug resistance efflux transporter EmrE"/>
    <property type="match status" value="1"/>
</dbReference>
<reference evidence="3" key="1">
    <citation type="journal article" date="2014" name="Front. Microbiol.">
        <title>High frequency of phylogenetically diverse reductive dehalogenase-homologous genes in deep subseafloor sedimentary metagenomes.</title>
        <authorList>
            <person name="Kawai M."/>
            <person name="Futagami T."/>
            <person name="Toyoda A."/>
            <person name="Takaki Y."/>
            <person name="Nishi S."/>
            <person name="Hori S."/>
            <person name="Arai W."/>
            <person name="Tsubouchi T."/>
            <person name="Morono Y."/>
            <person name="Uchiyama I."/>
            <person name="Ito T."/>
            <person name="Fujiyama A."/>
            <person name="Inagaki F."/>
            <person name="Takami H."/>
        </authorList>
    </citation>
    <scope>NUCLEOTIDE SEQUENCE</scope>
    <source>
        <strain evidence="3">Expedition CK06-06</strain>
    </source>
</reference>
<feature type="domain" description="EamA" evidence="2">
    <location>
        <begin position="3"/>
        <end position="144"/>
    </location>
</feature>
<gene>
    <name evidence="3" type="ORF">S01H4_12764</name>
</gene>
<name>X1B4T5_9ZZZZ</name>
<dbReference type="AlphaFoldDB" id="X1B4T5"/>
<evidence type="ECO:0000256" key="1">
    <source>
        <dbReference type="SAM" id="Phobius"/>
    </source>
</evidence>
<feature type="transmembrane region" description="Helical" evidence="1">
    <location>
        <begin position="5"/>
        <end position="25"/>
    </location>
</feature>
<organism evidence="3">
    <name type="scientific">marine sediment metagenome</name>
    <dbReference type="NCBI Taxonomy" id="412755"/>
    <lineage>
        <taxon>unclassified sequences</taxon>
        <taxon>metagenomes</taxon>
        <taxon>ecological metagenomes</taxon>
    </lineage>
</organism>
<keyword evidence="1" id="KW-0812">Transmembrane</keyword>
<dbReference type="InterPro" id="IPR037185">
    <property type="entry name" value="EmrE-like"/>
</dbReference>
<sequence length="146" mass="16274">VIIGVLFAVGAAFLWAVAIISFNQARIITGDVFVTNFLRVGIATIMFLPLGIFRPIYYSGFKKENRKNIKIFVYIGIAGILSLGFADTLFYKAAEINGLILTTTITINTPFVQHILSILILKEKFRKKFLLAVGLIILGNYIILFL</sequence>
<feature type="transmembrane region" description="Helical" evidence="1">
    <location>
        <begin position="98"/>
        <end position="121"/>
    </location>
</feature>
<feature type="transmembrane region" description="Helical" evidence="1">
    <location>
        <begin position="69"/>
        <end position="86"/>
    </location>
</feature>
<evidence type="ECO:0000259" key="2">
    <source>
        <dbReference type="Pfam" id="PF00892"/>
    </source>
</evidence>
<proteinExistence type="predicted"/>
<accession>X1B4T5</accession>
<dbReference type="InterPro" id="IPR000620">
    <property type="entry name" value="EamA_dom"/>
</dbReference>
<protein>
    <recommendedName>
        <fullName evidence="2">EamA domain-containing protein</fullName>
    </recommendedName>
</protein>
<comment type="caution">
    <text evidence="3">The sequence shown here is derived from an EMBL/GenBank/DDBJ whole genome shotgun (WGS) entry which is preliminary data.</text>
</comment>
<feature type="transmembrane region" description="Helical" evidence="1">
    <location>
        <begin position="37"/>
        <end position="57"/>
    </location>
</feature>
<dbReference type="EMBL" id="BART01005522">
    <property type="protein sequence ID" value="GAG67016.1"/>
    <property type="molecule type" value="Genomic_DNA"/>
</dbReference>
<dbReference type="Pfam" id="PF00892">
    <property type="entry name" value="EamA"/>
    <property type="match status" value="1"/>
</dbReference>
<dbReference type="GO" id="GO:0016020">
    <property type="term" value="C:membrane"/>
    <property type="evidence" value="ECO:0007669"/>
    <property type="project" value="InterPro"/>
</dbReference>
<keyword evidence="1" id="KW-0472">Membrane</keyword>